<gene>
    <name evidence="2" type="ORF">KZJ38_12465</name>
</gene>
<feature type="domain" description="NmrA-like" evidence="1">
    <location>
        <begin position="3"/>
        <end position="239"/>
    </location>
</feature>
<reference evidence="2 3" key="1">
    <citation type="submission" date="2021-07" db="EMBL/GenBank/DDBJ databases">
        <title>Paraburkholderia edwinii protects Aspergillus sp. from phenazines by acting as a toxin sponge.</title>
        <authorList>
            <person name="Dahlstrom K.M."/>
            <person name="Newman D.K."/>
        </authorList>
    </citation>
    <scope>NUCLEOTIDE SEQUENCE [LARGE SCALE GENOMIC DNA]</scope>
    <source>
        <strain evidence="2 3">Pe01</strain>
    </source>
</reference>
<dbReference type="Pfam" id="PF05368">
    <property type="entry name" value="NmrA"/>
    <property type="match status" value="1"/>
</dbReference>
<name>A0ABX8UF07_9BURK</name>
<evidence type="ECO:0000259" key="1">
    <source>
        <dbReference type="Pfam" id="PF05368"/>
    </source>
</evidence>
<keyword evidence="3" id="KW-1185">Reference proteome</keyword>
<sequence length="294" mass="31779">MYAITGITGQVGGVAARVLLAAGRNVRAVVRNPDKASEWQRAGCEIAVAAMDDAVALERAFSGVEAVFVLLPPNFDPSPGFPESRNTIAALRQALERARPQRVVCLSTVGAHATQENLLTQLSIMERELGELSGQLSVPVTFLRAAWFIENAAWDIAPAIETGVIASYLQPLDRAIPMVATADIGRVVAQLLQETWSGRRVVELEGPERVSPNDLAAVLSALLGRPVVAQAVPRDTWEAEFRAQGMRNPLPRMQMLDGFNAGWIDFEHQTMKGRVGPRLVLSGLIERAGVRTDG</sequence>
<evidence type="ECO:0000313" key="2">
    <source>
        <dbReference type="EMBL" id="QYD67203.1"/>
    </source>
</evidence>
<evidence type="ECO:0000313" key="3">
    <source>
        <dbReference type="Proteomes" id="UP000826462"/>
    </source>
</evidence>
<accession>A0ABX8UF07</accession>
<proteinExistence type="predicted"/>
<dbReference type="InterPro" id="IPR008030">
    <property type="entry name" value="NmrA-like"/>
</dbReference>
<dbReference type="PANTHER" id="PTHR43162:SF1">
    <property type="entry name" value="PRESTALK A DIFFERENTIATION PROTEIN A"/>
    <property type="match status" value="1"/>
</dbReference>
<dbReference type="SUPFAM" id="SSF51735">
    <property type="entry name" value="NAD(P)-binding Rossmann-fold domains"/>
    <property type="match status" value="1"/>
</dbReference>
<dbReference type="InterPro" id="IPR036291">
    <property type="entry name" value="NAD(P)-bd_dom_sf"/>
</dbReference>
<dbReference type="Gene3D" id="3.40.50.720">
    <property type="entry name" value="NAD(P)-binding Rossmann-like Domain"/>
    <property type="match status" value="1"/>
</dbReference>
<protein>
    <submittedName>
        <fullName evidence="2">NmrA family NAD(P)-binding protein</fullName>
    </submittedName>
</protein>
<dbReference type="Gene3D" id="3.90.25.10">
    <property type="entry name" value="UDP-galactose 4-epimerase, domain 1"/>
    <property type="match status" value="1"/>
</dbReference>
<organism evidence="2 3">
    <name type="scientific">Paraburkholderia edwinii</name>
    <dbReference type="NCBI Taxonomy" id="2861782"/>
    <lineage>
        <taxon>Bacteria</taxon>
        <taxon>Pseudomonadati</taxon>
        <taxon>Pseudomonadota</taxon>
        <taxon>Betaproteobacteria</taxon>
        <taxon>Burkholderiales</taxon>
        <taxon>Burkholderiaceae</taxon>
        <taxon>Paraburkholderia</taxon>
    </lineage>
</organism>
<dbReference type="RefSeq" id="WP_219796197.1">
    <property type="nucleotide sequence ID" value="NZ_CP080095.1"/>
</dbReference>
<dbReference type="InterPro" id="IPR051604">
    <property type="entry name" value="Ergot_Alk_Oxidoreductase"/>
</dbReference>
<dbReference type="EMBL" id="CP080095">
    <property type="protein sequence ID" value="QYD67203.1"/>
    <property type="molecule type" value="Genomic_DNA"/>
</dbReference>
<dbReference type="PANTHER" id="PTHR43162">
    <property type="match status" value="1"/>
</dbReference>
<dbReference type="Proteomes" id="UP000826462">
    <property type="component" value="Chromosome 1"/>
</dbReference>